<dbReference type="InterPro" id="IPR029057">
    <property type="entry name" value="PRTase-like"/>
</dbReference>
<evidence type="ECO:0000313" key="5">
    <source>
        <dbReference type="EMBL" id="MDY7224914.1"/>
    </source>
</evidence>
<evidence type="ECO:0000313" key="6">
    <source>
        <dbReference type="Proteomes" id="UP001291309"/>
    </source>
</evidence>
<dbReference type="SUPFAM" id="SSF53271">
    <property type="entry name" value="PRTase-like"/>
    <property type="match status" value="2"/>
</dbReference>
<protein>
    <submittedName>
        <fullName evidence="5">Ribose-phosphate pyrophosphokinase</fullName>
        <ecNumber evidence="5">2.7.6.1</ecNumber>
    </submittedName>
</protein>
<name>A0ABU5GUP6_9BACT</name>
<dbReference type="PANTHER" id="PTHR10210:SF41">
    <property type="entry name" value="RIBOSE-PHOSPHATE PYROPHOSPHOKINASE 1, CHLOROPLASTIC"/>
    <property type="match status" value="1"/>
</dbReference>
<dbReference type="Proteomes" id="UP001291309">
    <property type="component" value="Unassembled WGS sequence"/>
</dbReference>
<proteinExistence type="inferred from homology"/>
<dbReference type="PANTHER" id="PTHR10210">
    <property type="entry name" value="RIBOSE-PHOSPHATE DIPHOSPHOKINASE FAMILY MEMBER"/>
    <property type="match status" value="1"/>
</dbReference>
<dbReference type="Gene3D" id="3.40.50.2020">
    <property type="match status" value="2"/>
</dbReference>
<dbReference type="NCBIfam" id="TIGR01251">
    <property type="entry name" value="ribP_PPkin"/>
    <property type="match status" value="1"/>
</dbReference>
<keyword evidence="6" id="KW-1185">Reference proteome</keyword>
<keyword evidence="5" id="KW-0808">Transferase</keyword>
<dbReference type="CDD" id="cd06223">
    <property type="entry name" value="PRTases_typeI"/>
    <property type="match status" value="1"/>
</dbReference>
<sequence length="306" mass="32717">MRVTLMSGSSHPALGEAVAKVLGLELGRCVVDRFPDGEHHVEVAEEVRGCDVYLLQPLGPPVDSHLMELLLLVDACRRRGAARVTAVVPYLAYARHDRRETGREPLGARLVADMIRAAGVDRLISVDLHSPAVEGCFNIPVEHLSAMPLLAEHLRGTAAPRSVIVSPDLGAVKRAERYAAHLKLPVAVVHKRRMSGSEVQAHNITGEVKGCAPILVDDMISTAGTIEAAVQALLEAGCAPDVTVVASHALLVGPAIERLQRLSLRRLLTTDSVPRPERLPVPVEVVSIAPLLARAIESLHSGAQGR</sequence>
<evidence type="ECO:0000259" key="3">
    <source>
        <dbReference type="Pfam" id="PF00156"/>
    </source>
</evidence>
<reference evidence="5 6" key="1">
    <citation type="submission" date="2023-12" db="EMBL/GenBank/DDBJ databases">
        <title>the genome sequence of Hyalangium sp. s54d21.</title>
        <authorList>
            <person name="Zhang X."/>
        </authorList>
    </citation>
    <scope>NUCLEOTIDE SEQUENCE [LARGE SCALE GENOMIC DNA]</scope>
    <source>
        <strain evidence="6">s54d21</strain>
    </source>
</reference>
<comment type="similarity">
    <text evidence="2">Belongs to the ribose-phosphate pyrophosphokinase family.</text>
</comment>
<dbReference type="InterPro" id="IPR000836">
    <property type="entry name" value="PRTase_dom"/>
</dbReference>
<comment type="caution">
    <text evidence="5">The sequence shown here is derived from an EMBL/GenBank/DDBJ whole genome shotgun (WGS) entry which is preliminary data.</text>
</comment>
<dbReference type="InterPro" id="IPR005946">
    <property type="entry name" value="Rib-P_diPkinase"/>
</dbReference>
<dbReference type="GO" id="GO:0004749">
    <property type="term" value="F:ribose phosphate diphosphokinase activity"/>
    <property type="evidence" value="ECO:0007669"/>
    <property type="project" value="UniProtKB-EC"/>
</dbReference>
<dbReference type="EMBL" id="JAXIVS010000001">
    <property type="protein sequence ID" value="MDY7224914.1"/>
    <property type="molecule type" value="Genomic_DNA"/>
</dbReference>
<evidence type="ECO:0000256" key="2">
    <source>
        <dbReference type="RuleBase" id="RU004324"/>
    </source>
</evidence>
<dbReference type="Pfam" id="PF00156">
    <property type="entry name" value="Pribosyltran"/>
    <property type="match status" value="1"/>
</dbReference>
<dbReference type="NCBIfam" id="NF002320">
    <property type="entry name" value="PRK01259.1"/>
    <property type="match status" value="1"/>
</dbReference>
<dbReference type="EC" id="2.7.6.1" evidence="5"/>
<keyword evidence="1 2" id="KW-0545">Nucleotide biosynthesis</keyword>
<organism evidence="5 6">
    <name type="scientific">Hyalangium rubrum</name>
    <dbReference type="NCBI Taxonomy" id="3103134"/>
    <lineage>
        <taxon>Bacteria</taxon>
        <taxon>Pseudomonadati</taxon>
        <taxon>Myxococcota</taxon>
        <taxon>Myxococcia</taxon>
        <taxon>Myxococcales</taxon>
        <taxon>Cystobacterineae</taxon>
        <taxon>Archangiaceae</taxon>
        <taxon>Hyalangium</taxon>
    </lineage>
</organism>
<dbReference type="Pfam" id="PF13793">
    <property type="entry name" value="Pribosyltran_N"/>
    <property type="match status" value="1"/>
</dbReference>
<gene>
    <name evidence="5" type="ORF">SYV04_00910</name>
</gene>
<dbReference type="InterPro" id="IPR029099">
    <property type="entry name" value="Pribosyltran_N"/>
</dbReference>
<evidence type="ECO:0000256" key="1">
    <source>
        <dbReference type="ARBA" id="ARBA00022727"/>
    </source>
</evidence>
<feature type="domain" description="Ribose-phosphate pyrophosphokinase N-terminal" evidence="4">
    <location>
        <begin position="4"/>
        <end position="119"/>
    </location>
</feature>
<accession>A0ABU5GUP6</accession>
<feature type="domain" description="Phosphoribosyltransferase" evidence="3">
    <location>
        <begin position="155"/>
        <end position="251"/>
    </location>
</feature>
<dbReference type="RefSeq" id="WP_321543640.1">
    <property type="nucleotide sequence ID" value="NZ_JAXIVS010000001.1"/>
</dbReference>
<dbReference type="SMART" id="SM01400">
    <property type="entry name" value="Pribosyltran_N"/>
    <property type="match status" value="1"/>
</dbReference>
<evidence type="ECO:0000259" key="4">
    <source>
        <dbReference type="Pfam" id="PF13793"/>
    </source>
</evidence>